<dbReference type="EMBL" id="FNPX01000004">
    <property type="protein sequence ID" value="SDY96393.1"/>
    <property type="molecule type" value="Genomic_DNA"/>
</dbReference>
<evidence type="ECO:0000313" key="6">
    <source>
        <dbReference type="EMBL" id="SDY96393.1"/>
    </source>
</evidence>
<keyword evidence="7" id="KW-1185">Reference proteome</keyword>
<dbReference type="InterPro" id="IPR036388">
    <property type="entry name" value="WH-like_DNA-bd_sf"/>
</dbReference>
<organism evidence="6 7">
    <name type="scientific">Jannaschia faecimaris</name>
    <dbReference type="NCBI Taxonomy" id="1244108"/>
    <lineage>
        <taxon>Bacteria</taxon>
        <taxon>Pseudomonadati</taxon>
        <taxon>Pseudomonadota</taxon>
        <taxon>Alphaproteobacteria</taxon>
        <taxon>Rhodobacterales</taxon>
        <taxon>Roseobacteraceae</taxon>
        <taxon>Jannaschia</taxon>
    </lineage>
</organism>
<name>A0A1H3P600_9RHOB</name>
<dbReference type="InterPro" id="IPR037171">
    <property type="entry name" value="NagB/RpiA_transferase-like"/>
</dbReference>
<accession>A0A1H3P600</accession>
<evidence type="ECO:0000256" key="1">
    <source>
        <dbReference type="ARBA" id="ARBA00010466"/>
    </source>
</evidence>
<dbReference type="InterPro" id="IPR007324">
    <property type="entry name" value="Sugar-bd_dom_put"/>
</dbReference>
<dbReference type="OrthoDB" id="7065657at2"/>
<dbReference type="PANTHER" id="PTHR34294:SF1">
    <property type="entry name" value="TRANSCRIPTIONAL REGULATOR LSRR"/>
    <property type="match status" value="1"/>
</dbReference>
<keyword evidence="3 6" id="KW-0238">DNA-binding</keyword>
<evidence type="ECO:0000256" key="2">
    <source>
        <dbReference type="ARBA" id="ARBA00023015"/>
    </source>
</evidence>
<comment type="similarity">
    <text evidence="1">Belongs to the SorC transcriptional regulatory family.</text>
</comment>
<dbReference type="Pfam" id="PF04198">
    <property type="entry name" value="Sugar-bind"/>
    <property type="match status" value="1"/>
</dbReference>
<dbReference type="AlphaFoldDB" id="A0A1H3P600"/>
<evidence type="ECO:0000256" key="4">
    <source>
        <dbReference type="ARBA" id="ARBA00023163"/>
    </source>
</evidence>
<dbReference type="GO" id="GO:0003677">
    <property type="term" value="F:DNA binding"/>
    <property type="evidence" value="ECO:0007669"/>
    <property type="project" value="UniProtKB-KW"/>
</dbReference>
<dbReference type="Gene3D" id="3.40.50.1360">
    <property type="match status" value="1"/>
</dbReference>
<evidence type="ECO:0000256" key="3">
    <source>
        <dbReference type="ARBA" id="ARBA00023125"/>
    </source>
</evidence>
<dbReference type="STRING" id="1244108.SAMN05444004_104247"/>
<dbReference type="Proteomes" id="UP000198914">
    <property type="component" value="Unassembled WGS sequence"/>
</dbReference>
<sequence length="319" mass="33635">MHPRESEDSLAVRAAWMHHVGGMTQAQVATRLGISGVKAHRLVAHANRIGAIRVTVEGDILSCLEAEQALAQRFGLTECRVVPDLHETGLPLRALGQAGAQFLEEEMRSQPEATIGVGHGRTLGAVVSALPQMDAARLRFVSLLGGLTRTYAANPHDVMHRLTERTGAEAYVLPVPFFANSTADRDVFLGQRGVGDVVAMGLGARLMIAGIGTVQPDAQIIASRLVEAAEVTEVMARGGQGELLGHFFDAAGQSVETGLTARTLSPDLAHLRERRIVAIAGGETKVAAIRAVLQSGLLSGLIADERTAQSLIGDVDGTS</sequence>
<dbReference type="SUPFAM" id="SSF100950">
    <property type="entry name" value="NagB/RpiA/CoA transferase-like"/>
    <property type="match status" value="1"/>
</dbReference>
<keyword evidence="4" id="KW-0804">Transcription</keyword>
<evidence type="ECO:0000259" key="5">
    <source>
        <dbReference type="Pfam" id="PF04198"/>
    </source>
</evidence>
<evidence type="ECO:0000313" key="7">
    <source>
        <dbReference type="Proteomes" id="UP000198914"/>
    </source>
</evidence>
<dbReference type="RefSeq" id="WP_092644303.1">
    <property type="nucleotide sequence ID" value="NZ_FNPX01000004.1"/>
</dbReference>
<proteinExistence type="inferred from homology"/>
<dbReference type="PANTHER" id="PTHR34294">
    <property type="entry name" value="TRANSCRIPTIONAL REGULATOR-RELATED"/>
    <property type="match status" value="1"/>
</dbReference>
<dbReference type="InterPro" id="IPR051054">
    <property type="entry name" value="SorC_transcr_regulators"/>
</dbReference>
<feature type="domain" description="Sugar-binding" evidence="5">
    <location>
        <begin position="60"/>
        <end position="312"/>
    </location>
</feature>
<protein>
    <submittedName>
        <fullName evidence="6">DNA-binding transcriptional regulator LsrR, DeoR family</fullName>
    </submittedName>
</protein>
<dbReference type="GO" id="GO:0030246">
    <property type="term" value="F:carbohydrate binding"/>
    <property type="evidence" value="ECO:0007669"/>
    <property type="project" value="InterPro"/>
</dbReference>
<reference evidence="7" key="1">
    <citation type="submission" date="2016-10" db="EMBL/GenBank/DDBJ databases">
        <authorList>
            <person name="Varghese N."/>
            <person name="Submissions S."/>
        </authorList>
    </citation>
    <scope>NUCLEOTIDE SEQUENCE [LARGE SCALE GENOMIC DNA]</scope>
    <source>
        <strain evidence="7">DSM 100420</strain>
    </source>
</reference>
<dbReference type="Gene3D" id="1.10.10.10">
    <property type="entry name" value="Winged helix-like DNA-binding domain superfamily/Winged helix DNA-binding domain"/>
    <property type="match status" value="1"/>
</dbReference>
<gene>
    <name evidence="6" type="ORF">SAMN05444004_104247</name>
</gene>
<keyword evidence="2" id="KW-0805">Transcription regulation</keyword>